<dbReference type="GO" id="GO:0005524">
    <property type="term" value="F:ATP binding"/>
    <property type="evidence" value="ECO:0007669"/>
    <property type="project" value="UniProtKB-KW"/>
</dbReference>
<evidence type="ECO:0000256" key="4">
    <source>
        <dbReference type="ARBA" id="ARBA00009726"/>
    </source>
</evidence>
<dbReference type="PROSITE" id="PS50893">
    <property type="entry name" value="ABC_TRANSPORTER_2"/>
    <property type="match status" value="2"/>
</dbReference>
<dbReference type="SMART" id="SM00382">
    <property type="entry name" value="AAA"/>
    <property type="match status" value="2"/>
</dbReference>
<dbReference type="InterPro" id="IPR016040">
    <property type="entry name" value="NAD(P)-bd_dom"/>
</dbReference>
<dbReference type="PROSITE" id="PS00211">
    <property type="entry name" value="ABC_TRANSPORTER_1"/>
    <property type="match status" value="1"/>
</dbReference>
<feature type="transmembrane region" description="Helical" evidence="18">
    <location>
        <begin position="1143"/>
        <end position="1166"/>
    </location>
</feature>
<evidence type="ECO:0000256" key="15">
    <source>
        <dbReference type="ARBA" id="ARBA00024220"/>
    </source>
</evidence>
<dbReference type="FunFam" id="1.20.1560.10:FF:000020">
    <property type="entry name" value="ABC metal ion transporter"/>
    <property type="match status" value="1"/>
</dbReference>
<feature type="transmembrane region" description="Helical" evidence="18">
    <location>
        <begin position="78"/>
        <end position="100"/>
    </location>
</feature>
<accession>A0A812AZ62</accession>
<name>A0A812AZ62_ACAPH</name>
<comment type="similarity">
    <text evidence="4">Belongs to the ABC transporter superfamily. ABCC family. Conjugate transporter (TC 3.A.1.208) subfamily.</text>
</comment>
<evidence type="ECO:0000256" key="18">
    <source>
        <dbReference type="SAM" id="Phobius"/>
    </source>
</evidence>
<dbReference type="Gene3D" id="3.40.50.300">
    <property type="entry name" value="P-loop containing nucleotide triphosphate hydrolases"/>
    <property type="match status" value="2"/>
</dbReference>
<comment type="caution">
    <text evidence="21">The sequence shown here is derived from an EMBL/GenBank/DDBJ whole genome shotgun (WGS) entry which is preliminary data.</text>
</comment>
<evidence type="ECO:0000256" key="7">
    <source>
        <dbReference type="ARBA" id="ARBA00022554"/>
    </source>
</evidence>
<dbReference type="EC" id="4.2.1.47" evidence="5"/>
<dbReference type="FunFam" id="3.40.50.300:FF:000074">
    <property type="entry name" value="Multidrug resistance-associated protein 5 isoform 1"/>
    <property type="match status" value="1"/>
</dbReference>
<evidence type="ECO:0000313" key="22">
    <source>
        <dbReference type="Proteomes" id="UP000597762"/>
    </source>
</evidence>
<dbReference type="Pfam" id="PF24357">
    <property type="entry name" value="TMD0_ABC"/>
    <property type="match status" value="1"/>
</dbReference>
<comment type="catalytic activity">
    <reaction evidence="17">
        <text>leukotriene C4(in) + ATP + H2O = leukotriene C4(out) + ADP + phosphate + H(+)</text>
        <dbReference type="Rhea" id="RHEA:38963"/>
        <dbReference type="ChEBI" id="CHEBI:15377"/>
        <dbReference type="ChEBI" id="CHEBI:15378"/>
        <dbReference type="ChEBI" id="CHEBI:30616"/>
        <dbReference type="ChEBI" id="CHEBI:43474"/>
        <dbReference type="ChEBI" id="CHEBI:57973"/>
        <dbReference type="ChEBI" id="CHEBI:456216"/>
    </reaction>
    <physiologicalReaction direction="left-to-right" evidence="17">
        <dbReference type="Rhea" id="RHEA:38964"/>
    </physiologicalReaction>
</comment>
<feature type="domain" description="ABC transporter" evidence="19">
    <location>
        <begin position="787"/>
        <end position="1009"/>
    </location>
</feature>
<proteinExistence type="inferred from homology"/>
<feature type="domain" description="ABC transporter" evidence="19">
    <location>
        <begin position="1359"/>
        <end position="1593"/>
    </location>
</feature>
<keyword evidence="22" id="KW-1185">Reference proteome</keyword>
<feature type="transmembrane region" description="Helical" evidence="18">
    <location>
        <begin position="277"/>
        <end position="305"/>
    </location>
</feature>
<dbReference type="CDD" id="cd05260">
    <property type="entry name" value="GDP_MD_SDR_e"/>
    <property type="match status" value="1"/>
</dbReference>
<feature type="transmembrane region" description="Helical" evidence="18">
    <location>
        <begin position="391"/>
        <end position="410"/>
    </location>
</feature>
<evidence type="ECO:0000256" key="17">
    <source>
        <dbReference type="ARBA" id="ARBA00047523"/>
    </source>
</evidence>
<comment type="cofactor">
    <cofactor evidence="1">
        <name>NADP(+)</name>
        <dbReference type="ChEBI" id="CHEBI:58349"/>
    </cofactor>
</comment>
<dbReference type="Proteomes" id="UP000597762">
    <property type="component" value="Unassembled WGS sequence"/>
</dbReference>
<comment type="subcellular location">
    <subcellularLocation>
        <location evidence="2">Vacuole membrane</location>
        <topology evidence="2">Multi-pass membrane protein</topology>
    </subcellularLocation>
</comment>
<keyword evidence="13 18" id="KW-0472">Membrane</keyword>
<dbReference type="SUPFAM" id="SSF52540">
    <property type="entry name" value="P-loop containing nucleoside triphosphate hydrolases"/>
    <property type="match status" value="2"/>
</dbReference>
<dbReference type="InterPro" id="IPR056227">
    <property type="entry name" value="TMD0_ABC"/>
</dbReference>
<gene>
    <name evidence="21" type="ORF">SPHA_8400</name>
</gene>
<feature type="domain" description="ABC transmembrane type-1" evidence="20">
    <location>
        <begin position="1092"/>
        <end position="1222"/>
    </location>
</feature>
<dbReference type="FunFam" id="3.40.50.720:FF:000924">
    <property type="entry name" value="GDP-mannose 4,6 dehydratase"/>
    <property type="match status" value="1"/>
</dbReference>
<dbReference type="GO" id="GO:0016887">
    <property type="term" value="F:ATP hydrolysis activity"/>
    <property type="evidence" value="ECO:0007669"/>
    <property type="project" value="InterPro"/>
</dbReference>
<keyword evidence="7" id="KW-0926">Vacuole</keyword>
<evidence type="ECO:0000256" key="1">
    <source>
        <dbReference type="ARBA" id="ARBA00001937"/>
    </source>
</evidence>
<feature type="transmembrane region" description="Helical" evidence="18">
    <location>
        <begin position="741"/>
        <end position="763"/>
    </location>
</feature>
<protein>
    <recommendedName>
        <fullName evidence="16">GDP-D-mannose dehydratase</fullName>
        <ecNumber evidence="5">4.2.1.47</ecNumber>
        <ecNumber evidence="15">7.6.2.3</ecNumber>
    </recommendedName>
</protein>
<dbReference type="Pfam" id="PF00005">
    <property type="entry name" value="ABC_tran"/>
    <property type="match status" value="2"/>
</dbReference>
<keyword evidence="6" id="KW-0813">Transport</keyword>
<dbReference type="FunFam" id="3.40.50.300:FF:000997">
    <property type="entry name" value="Multidrug resistance-associated protein 1"/>
    <property type="match status" value="1"/>
</dbReference>
<evidence type="ECO:0000256" key="10">
    <source>
        <dbReference type="ARBA" id="ARBA00022741"/>
    </source>
</evidence>
<dbReference type="Pfam" id="PF00664">
    <property type="entry name" value="ABC_membrane"/>
    <property type="match status" value="2"/>
</dbReference>
<feature type="transmembrane region" description="Helical" evidence="18">
    <location>
        <begin position="1837"/>
        <end position="1866"/>
    </location>
</feature>
<feature type="transmembrane region" description="Helical" evidence="18">
    <location>
        <begin position="166"/>
        <end position="185"/>
    </location>
</feature>
<evidence type="ECO:0000256" key="16">
    <source>
        <dbReference type="ARBA" id="ARBA00031085"/>
    </source>
</evidence>
<feature type="domain" description="ABC transmembrane type-1" evidence="20">
    <location>
        <begin position="1223"/>
        <end position="1322"/>
    </location>
</feature>
<dbReference type="InterPro" id="IPR036640">
    <property type="entry name" value="ABC1_TM_sf"/>
</dbReference>
<evidence type="ECO:0000256" key="6">
    <source>
        <dbReference type="ARBA" id="ARBA00022448"/>
    </source>
</evidence>
<feature type="transmembrane region" description="Helical" evidence="18">
    <location>
        <begin position="39"/>
        <end position="57"/>
    </location>
</feature>
<dbReference type="InterPro" id="IPR050173">
    <property type="entry name" value="ABC_transporter_C-like"/>
</dbReference>
<evidence type="ECO:0000256" key="3">
    <source>
        <dbReference type="ARBA" id="ARBA00009263"/>
    </source>
</evidence>
<dbReference type="PROSITE" id="PS50929">
    <property type="entry name" value="ABC_TM1F"/>
    <property type="match status" value="3"/>
</dbReference>
<dbReference type="Gene3D" id="1.20.1560.10">
    <property type="entry name" value="ABC transporter type 1, transmembrane domain"/>
    <property type="match status" value="3"/>
</dbReference>
<dbReference type="SUPFAM" id="SSF90123">
    <property type="entry name" value="ABC transporter transmembrane region"/>
    <property type="match status" value="2"/>
</dbReference>
<feature type="transmembrane region" description="Helical" evidence="18">
    <location>
        <begin position="1079"/>
        <end position="1101"/>
    </location>
</feature>
<dbReference type="InterPro" id="IPR027417">
    <property type="entry name" value="P-loop_NTPase"/>
</dbReference>
<dbReference type="OrthoDB" id="6500128at2759"/>
<dbReference type="InterPro" id="IPR011527">
    <property type="entry name" value="ABC1_TM_dom"/>
</dbReference>
<dbReference type="EC" id="7.6.2.3" evidence="15"/>
<dbReference type="GO" id="GO:0005774">
    <property type="term" value="C:vacuolar membrane"/>
    <property type="evidence" value="ECO:0007669"/>
    <property type="project" value="UniProtKB-SubCell"/>
</dbReference>
<feature type="transmembrane region" description="Helical" evidence="18">
    <location>
        <begin position="416"/>
        <end position="444"/>
    </location>
</feature>
<keyword evidence="8 18" id="KW-0812">Transmembrane</keyword>
<dbReference type="PANTHER" id="PTHR24223">
    <property type="entry name" value="ATP-BINDING CASSETTE SUB-FAMILY C"/>
    <property type="match status" value="1"/>
</dbReference>
<dbReference type="InterPro" id="IPR003439">
    <property type="entry name" value="ABC_transporter-like_ATP-bd"/>
</dbReference>
<comment type="similarity">
    <text evidence="3">Belongs to the NAD(P)-dependent epimerase/dehydratase family. GDP-mannose 4,6-dehydratase subfamily.</text>
</comment>
<evidence type="ECO:0000256" key="13">
    <source>
        <dbReference type="ARBA" id="ARBA00023136"/>
    </source>
</evidence>
<dbReference type="InterPro" id="IPR017871">
    <property type="entry name" value="ABC_transporter-like_CS"/>
</dbReference>
<feature type="domain" description="ABC transmembrane type-1" evidence="20">
    <location>
        <begin position="278"/>
        <end position="558"/>
    </location>
</feature>
<evidence type="ECO:0000313" key="21">
    <source>
        <dbReference type="EMBL" id="CAE1165293.1"/>
    </source>
</evidence>
<dbReference type="CDD" id="cd03250">
    <property type="entry name" value="ABCC_MRP_domain1"/>
    <property type="match status" value="1"/>
</dbReference>
<feature type="transmembrane region" description="Helical" evidence="18">
    <location>
        <begin position="106"/>
        <end position="126"/>
    </location>
</feature>
<dbReference type="PANTHER" id="PTHR24223:SF443">
    <property type="entry name" value="MULTIDRUG-RESISTANCE LIKE PROTEIN 1, ISOFORM I"/>
    <property type="match status" value="1"/>
</dbReference>
<evidence type="ECO:0000259" key="19">
    <source>
        <dbReference type="PROSITE" id="PS50893"/>
    </source>
</evidence>
<feature type="transmembrane region" description="Helical" evidence="18">
    <location>
        <begin position="495"/>
        <end position="521"/>
    </location>
</feature>
<feature type="transmembrane region" description="Helical" evidence="18">
    <location>
        <begin position="138"/>
        <end position="154"/>
    </location>
</feature>
<dbReference type="SUPFAM" id="SSF51735">
    <property type="entry name" value="NAD(P)-binding Rossmann-fold domains"/>
    <property type="match status" value="1"/>
</dbReference>
<dbReference type="Gene3D" id="3.40.50.720">
    <property type="entry name" value="NAD(P)-binding Rossmann-like Domain"/>
    <property type="match status" value="1"/>
</dbReference>
<dbReference type="InterPro" id="IPR036291">
    <property type="entry name" value="NAD(P)-bd_dom_sf"/>
</dbReference>
<keyword evidence="9" id="KW-0677">Repeat</keyword>
<reference evidence="21" key="1">
    <citation type="submission" date="2021-01" db="EMBL/GenBank/DDBJ databases">
        <authorList>
            <person name="Li R."/>
            <person name="Bekaert M."/>
        </authorList>
    </citation>
    <scope>NUCLEOTIDE SEQUENCE</scope>
    <source>
        <strain evidence="21">Farmed</strain>
    </source>
</reference>
<dbReference type="Pfam" id="PF16363">
    <property type="entry name" value="GDP_Man_Dehyd"/>
    <property type="match status" value="1"/>
</dbReference>
<evidence type="ECO:0000256" key="14">
    <source>
        <dbReference type="ARBA" id="ARBA00023239"/>
    </source>
</evidence>
<keyword evidence="12 18" id="KW-1133">Transmembrane helix</keyword>
<dbReference type="EMBL" id="CAHIKZ030000271">
    <property type="protein sequence ID" value="CAE1165293.1"/>
    <property type="molecule type" value="Genomic_DNA"/>
</dbReference>
<evidence type="ECO:0000256" key="5">
    <source>
        <dbReference type="ARBA" id="ARBA00011989"/>
    </source>
</evidence>
<dbReference type="CDD" id="cd18595">
    <property type="entry name" value="ABC_6TM_MRP1_2_3_6_D1_like"/>
    <property type="match status" value="1"/>
</dbReference>
<feature type="transmembrane region" description="Helical" evidence="18">
    <location>
        <begin position="1271"/>
        <end position="1289"/>
    </location>
</feature>
<evidence type="ECO:0000256" key="12">
    <source>
        <dbReference type="ARBA" id="ARBA00022989"/>
    </source>
</evidence>
<sequence length="2230" mass="247198">MTTDGFSQFCGSPFWNSSLTWSSDENAWLEFTGCFQNTVLVWVPSAWLLFTTPSYIYHLYQNAQQQRHITTQNLAKSIISLLLAFITFLELVQKLGAAGVKAPPVFYFSSALQIICYLLTGIIVQAERLKGAITSPTLFIYWLFTITAGIIPFYSRILQHQENSDLVSFVIFYISYAFLLIHLPVRNQSQFLISSFERHWNKEVRRCEKLKKKKDFCPPKEQEINVFNESTPLLGKYKKFEDTNTEEIKSSFLDEDNKDAFAPSLIRALIYNFSGSFLVAFTCRLVSDVISFLNPVLLNFLIAFTDSNDPIWKGFVLAVGLLVTKIFSIFILSQFERLNLTTCMQMKYALIGAIYKKSLKLSSEAKQRFTTGEIVNLMSVDCERIDERLQVLWILLSSPLQISIALYFLYNILGVSAFSGLAIIIGFIPINLLVTKYMGVFALAQMKVKDHRLNIFGEVLNGIKVLKLYAWEGSFEDKIKNIRQKEMILLKKSSLFLSGLWFIWTMSPFVVMLASFATYVLTTGKVLDAQTAFVAQSLFNMMRVPMNLLPEMFINLAECYVSLKRLKTYFNAEEIDPNNVLHGTFEGNPVVIENGTFSWKKYGENILQGNKDMTLSLTLGHSPSLRIDYSLSLPPSHLVTLSLSLILSLLYSPTVTSLSLSPSQSFSLSLSVNLYLSLSHSVNSSLLINHSLSHSSISLSLTHSVNLSLSLTHSVNLSLSLTHSVNLSHIRSISLSLSLSLIWSFFLSFSLSQSLSLFCSVNWCERERLTISLFSQSLSLSLSLFLSLSLSVSFSLSLSVILELIDISIQEGSLVAVVGQVGSAKSSLLSCILGDMNKRSGNVYVKGSIAYVPQEAWIQNATIKDNILFGSPYIKQKYKKVLEACQLLHDLEILPAGDLTEIGEKGINLSGGQKQRISLARAVYADADIYLLDSPLSAVDANVGKEIFENILSSNGILKRKTRIWVTNAIQWLPRVDSVIVLSGGYITDVDSYEKLINKEGKFSEFLNTYKFHQSESSNEEQVVAQIPTDKLGRQISILSDISESSILSHRSSKNADFIGRYLTEEEYKAEGSVKMKIYFSYLSAMGLGFTAVMLIGETLFQASDIGSSLLLTKWTDDPFLSNSSNLNSSEYSHLTNEYLSGYSLFGLSQAVFILLFTFTGAFAYVRAAFRLHNNMLYSVLRTPLSFFDTTPMGRITNRFSQDIDIIDNALRNEMNTLFHTVETLSGTASIRAYGATERFIQQSQKRVNDNIKPFYCLVLANEWLALRIQLLSSVMVFSACAAGIMSRGSLNGSLLGMSINYAFEITQILNWLLSVIVQFQTSFISVERVNEFCHLQSEASWHIDNEDIDQNWPVTGNLEFNDYRTRYRPGLDLVLKGINCYIPSGEKVGVVGRTGAGKSSLTLALFRIIEAADGSILIDGQNISDMGLHDLRSKLTIFPQDPVLFSGSLRSNLDPFQVYSDSDIWKALKHAHLTGYVQRHAAGLLYECGENGQNLSMGQKQLVCLARALLHKTKLLVLDEATAAVDLETDALIQQTIRKEFSDCTILTIAHRLNTILDYDRIMVLDHGSIVEFDSPQNLLKDKESRFFQMAQDAAVPTRTNMATTGTDKSTRKVALITGITGQDGSYLAEFLLAKGYEVHGIIRRASTFNTHRIEHLYADPKTHKEGSMHLHYGDMTDSTNLGKIVSEVQPTEIYNLAAQSHVKVSFDLGEYTANVDGIGTLRLLDAVRTCGLTDKVKFYQASTSELYGKVQEIPQKETTPFYPRSPYGVAKLYAYWIVINYREAYGMFACNGILFNHESPRRVVCHGTSGSTFSQTLSFNISPTSFLFLLTPPHFYLSFSFFSLLFIFLVDLFQLPLLFVFFLSLFKKRFPYLFLSFSLSCFLLTRKSFCNFSFACLSVSFWLCTCMSLASLSSLSPSLVALSLSLSRRSLPLSSLSLPLSLPLSSHSLSLPLPSLALPSLVALSLSHRSLPLSSLSLSRRSLPLSRSPLSLSRLSLSLSSLSLSLSLSPRSPLSPPLVALPLPSLVSLPLSRRSPSLSSLSLSPLVLSLSRRSPSLVALPPSLVALPPSLPPSLPLSSLSLSPSLVALSLSLSRRSLSPSLSLSLSPLSLSLSLSPSLSLSRRLSPSLSLPLSSLSLSLSLIFAHALFSALSLADALFSALSLADALFSALSLADALFSALSLADALFSALSLTLSFLSSLSLSLTLSFPLALSLADALFSPLSLSR</sequence>
<evidence type="ECO:0000256" key="8">
    <source>
        <dbReference type="ARBA" id="ARBA00022692"/>
    </source>
</evidence>
<evidence type="ECO:0000256" key="9">
    <source>
        <dbReference type="ARBA" id="ARBA00022737"/>
    </source>
</evidence>
<dbReference type="GO" id="GO:0000323">
    <property type="term" value="C:lytic vacuole"/>
    <property type="evidence" value="ECO:0007669"/>
    <property type="project" value="UniProtKB-ARBA"/>
</dbReference>
<evidence type="ECO:0000256" key="2">
    <source>
        <dbReference type="ARBA" id="ARBA00004128"/>
    </source>
</evidence>
<dbReference type="CDD" id="cd03244">
    <property type="entry name" value="ABCC_MRP_domain2"/>
    <property type="match status" value="1"/>
</dbReference>
<keyword evidence="10" id="KW-0547">Nucleotide-binding</keyword>
<keyword evidence="11" id="KW-0067">ATP-binding</keyword>
<organism evidence="21 22">
    <name type="scientific">Acanthosepion pharaonis</name>
    <name type="common">Pharaoh cuttlefish</name>
    <name type="synonym">Sepia pharaonis</name>
    <dbReference type="NCBI Taxonomy" id="158019"/>
    <lineage>
        <taxon>Eukaryota</taxon>
        <taxon>Metazoa</taxon>
        <taxon>Spiralia</taxon>
        <taxon>Lophotrochozoa</taxon>
        <taxon>Mollusca</taxon>
        <taxon>Cephalopoda</taxon>
        <taxon>Coleoidea</taxon>
        <taxon>Decapodiformes</taxon>
        <taxon>Sepiida</taxon>
        <taxon>Sepiina</taxon>
        <taxon>Sepiidae</taxon>
        <taxon>Acanthosepion</taxon>
    </lineage>
</organism>
<feature type="transmembrane region" description="Helical" evidence="18">
    <location>
        <begin position="311"/>
        <end position="332"/>
    </location>
</feature>
<evidence type="ECO:0000259" key="20">
    <source>
        <dbReference type="PROSITE" id="PS50929"/>
    </source>
</evidence>
<dbReference type="GO" id="GO:0015431">
    <property type="term" value="F:ABC-type glutathione S-conjugate transporter activity"/>
    <property type="evidence" value="ECO:0007669"/>
    <property type="project" value="UniProtKB-EC"/>
</dbReference>
<evidence type="ECO:0000256" key="11">
    <source>
        <dbReference type="ARBA" id="ARBA00022840"/>
    </source>
</evidence>
<dbReference type="InterPro" id="IPR003593">
    <property type="entry name" value="AAA+_ATPase"/>
</dbReference>
<keyword evidence="14" id="KW-0456">Lyase</keyword>
<dbReference type="GO" id="GO:0008446">
    <property type="term" value="F:GDP-mannose 4,6-dehydratase activity"/>
    <property type="evidence" value="ECO:0007669"/>
    <property type="project" value="UniProtKB-EC"/>
</dbReference>
<dbReference type="GO" id="GO:0042350">
    <property type="term" value="P:GDP-L-fucose biosynthetic process"/>
    <property type="evidence" value="ECO:0007669"/>
    <property type="project" value="UniProtKB-ARBA"/>
</dbReference>